<name>A0A6A6R2M5_9PEZI</name>
<proteinExistence type="predicted"/>
<dbReference type="EMBL" id="MU004186">
    <property type="protein sequence ID" value="KAF2498063.1"/>
    <property type="molecule type" value="Genomic_DNA"/>
</dbReference>
<reference evidence="1" key="1">
    <citation type="journal article" date="2020" name="Stud. Mycol.">
        <title>101 Dothideomycetes genomes: a test case for predicting lifestyles and emergence of pathogens.</title>
        <authorList>
            <person name="Haridas S."/>
            <person name="Albert R."/>
            <person name="Binder M."/>
            <person name="Bloem J."/>
            <person name="Labutti K."/>
            <person name="Salamov A."/>
            <person name="Andreopoulos B."/>
            <person name="Baker S."/>
            <person name="Barry K."/>
            <person name="Bills G."/>
            <person name="Bluhm B."/>
            <person name="Cannon C."/>
            <person name="Castanera R."/>
            <person name="Culley D."/>
            <person name="Daum C."/>
            <person name="Ezra D."/>
            <person name="Gonzalez J."/>
            <person name="Henrissat B."/>
            <person name="Kuo A."/>
            <person name="Liang C."/>
            <person name="Lipzen A."/>
            <person name="Lutzoni F."/>
            <person name="Magnuson J."/>
            <person name="Mondo S."/>
            <person name="Nolan M."/>
            <person name="Ohm R."/>
            <person name="Pangilinan J."/>
            <person name="Park H.-J."/>
            <person name="Ramirez L."/>
            <person name="Alfaro M."/>
            <person name="Sun H."/>
            <person name="Tritt A."/>
            <person name="Yoshinaga Y."/>
            <person name="Zwiers L.-H."/>
            <person name="Turgeon B."/>
            <person name="Goodwin S."/>
            <person name="Spatafora J."/>
            <person name="Crous P."/>
            <person name="Grigoriev I."/>
        </authorList>
    </citation>
    <scope>NUCLEOTIDE SEQUENCE</scope>
    <source>
        <strain evidence="1">CBS 269.34</strain>
    </source>
</reference>
<organism evidence="1 2">
    <name type="scientific">Lophium mytilinum</name>
    <dbReference type="NCBI Taxonomy" id="390894"/>
    <lineage>
        <taxon>Eukaryota</taxon>
        <taxon>Fungi</taxon>
        <taxon>Dikarya</taxon>
        <taxon>Ascomycota</taxon>
        <taxon>Pezizomycotina</taxon>
        <taxon>Dothideomycetes</taxon>
        <taxon>Pleosporomycetidae</taxon>
        <taxon>Mytilinidiales</taxon>
        <taxon>Mytilinidiaceae</taxon>
        <taxon>Lophium</taxon>
    </lineage>
</organism>
<dbReference type="AlphaFoldDB" id="A0A6A6R2M5"/>
<sequence length="122" mass="13932">MALFLPSGWLGCMIDRQRYALWSPFWCLSGSGQTAPGQTRDLESIDGNSRSSGVINTVFQMYTWADCRRNVVLPRTWIPLDGSGWILYRRECAVHRSPGVEWVVWTRRSAKLHRGRHVSGAH</sequence>
<keyword evidence="2" id="KW-1185">Reference proteome</keyword>
<gene>
    <name evidence="1" type="ORF">BU16DRAFT_333374</name>
</gene>
<evidence type="ECO:0000313" key="1">
    <source>
        <dbReference type="EMBL" id="KAF2498063.1"/>
    </source>
</evidence>
<protein>
    <submittedName>
        <fullName evidence="1">Uncharacterized protein</fullName>
    </submittedName>
</protein>
<dbReference type="Proteomes" id="UP000799750">
    <property type="component" value="Unassembled WGS sequence"/>
</dbReference>
<accession>A0A6A6R2M5</accession>
<evidence type="ECO:0000313" key="2">
    <source>
        <dbReference type="Proteomes" id="UP000799750"/>
    </source>
</evidence>